<dbReference type="PROSITE" id="PS50262">
    <property type="entry name" value="G_PROTEIN_RECEP_F1_2"/>
    <property type="match status" value="1"/>
</dbReference>
<dbReference type="PRINTS" id="PR00237">
    <property type="entry name" value="GPCRRHODOPSN"/>
</dbReference>
<dbReference type="AlphaFoldDB" id="A0AA89BUN7"/>
<keyword evidence="5 8" id="KW-0472">Membrane</keyword>
<dbReference type="EMBL" id="VSWD01000007">
    <property type="protein sequence ID" value="KAK3096688.1"/>
    <property type="molecule type" value="Genomic_DNA"/>
</dbReference>
<dbReference type="GO" id="GO:0016020">
    <property type="term" value="C:membrane"/>
    <property type="evidence" value="ECO:0007669"/>
    <property type="project" value="UniProtKB-SubCell"/>
</dbReference>
<evidence type="ECO:0000256" key="7">
    <source>
        <dbReference type="ARBA" id="ARBA00023224"/>
    </source>
</evidence>
<dbReference type="InterPro" id="IPR000276">
    <property type="entry name" value="GPCR_Rhodpsn"/>
</dbReference>
<evidence type="ECO:0000259" key="9">
    <source>
        <dbReference type="PROSITE" id="PS50262"/>
    </source>
</evidence>
<evidence type="ECO:0000256" key="3">
    <source>
        <dbReference type="ARBA" id="ARBA00022989"/>
    </source>
</evidence>
<proteinExistence type="predicted"/>
<evidence type="ECO:0000256" key="8">
    <source>
        <dbReference type="SAM" id="Phobius"/>
    </source>
</evidence>
<evidence type="ECO:0000256" key="1">
    <source>
        <dbReference type="ARBA" id="ARBA00004141"/>
    </source>
</evidence>
<evidence type="ECO:0000256" key="2">
    <source>
        <dbReference type="ARBA" id="ARBA00022692"/>
    </source>
</evidence>
<keyword evidence="3 8" id="KW-1133">Transmembrane helix</keyword>
<accession>A0AA89BUN7</accession>
<reference evidence="10" key="1">
    <citation type="submission" date="2019-08" db="EMBL/GenBank/DDBJ databases">
        <title>The improved chromosome-level genome for the pearl oyster Pinctada fucata martensii using PacBio sequencing and Hi-C.</title>
        <authorList>
            <person name="Zheng Z."/>
        </authorList>
    </citation>
    <scope>NUCLEOTIDE SEQUENCE</scope>
    <source>
        <strain evidence="10">ZZ-2019</strain>
        <tissue evidence="10">Adductor muscle</tissue>
    </source>
</reference>
<gene>
    <name evidence="10" type="ORF">FSP39_002375</name>
</gene>
<dbReference type="GO" id="GO:0004930">
    <property type="term" value="F:G protein-coupled receptor activity"/>
    <property type="evidence" value="ECO:0007669"/>
    <property type="project" value="UniProtKB-KW"/>
</dbReference>
<keyword evidence="2 8" id="KW-0812">Transmembrane</keyword>
<evidence type="ECO:0000256" key="5">
    <source>
        <dbReference type="ARBA" id="ARBA00023136"/>
    </source>
</evidence>
<dbReference type="Proteomes" id="UP001186944">
    <property type="component" value="Unassembled WGS sequence"/>
</dbReference>
<evidence type="ECO:0000256" key="4">
    <source>
        <dbReference type="ARBA" id="ARBA00023040"/>
    </source>
</evidence>
<dbReference type="Gene3D" id="1.20.1070.10">
    <property type="entry name" value="Rhodopsin 7-helix transmembrane proteins"/>
    <property type="match status" value="1"/>
</dbReference>
<sequence length="111" mass="11846">IVFGRHQFLIETPAIAVPGLVILVLASVVGTFGNLLILFSLCTTKSLQTIEAIFIANLALSDMYVTVLADPMSIVAKLEGEEFFDMVPGLCRAIAYGCTISCVNSLVPLLV</sequence>
<evidence type="ECO:0000313" key="10">
    <source>
        <dbReference type="EMBL" id="KAK3096688.1"/>
    </source>
</evidence>
<keyword evidence="11" id="KW-1185">Reference proteome</keyword>
<feature type="non-terminal residue" evidence="10">
    <location>
        <position position="1"/>
    </location>
</feature>
<comment type="caution">
    <text evidence="10">The sequence shown here is derived from an EMBL/GenBank/DDBJ whole genome shotgun (WGS) entry which is preliminary data.</text>
</comment>
<keyword evidence="7" id="KW-0807">Transducer</keyword>
<comment type="subcellular location">
    <subcellularLocation>
        <location evidence="1">Membrane</location>
        <topology evidence="1">Multi-pass membrane protein</topology>
    </subcellularLocation>
</comment>
<dbReference type="SUPFAM" id="SSF81321">
    <property type="entry name" value="Family A G protein-coupled receptor-like"/>
    <property type="match status" value="1"/>
</dbReference>
<feature type="transmembrane region" description="Helical" evidence="8">
    <location>
        <begin position="15"/>
        <end position="39"/>
    </location>
</feature>
<dbReference type="PANTHER" id="PTHR24235">
    <property type="entry name" value="NEUROPEPTIDE Y RECEPTOR"/>
    <property type="match status" value="1"/>
</dbReference>
<evidence type="ECO:0000313" key="11">
    <source>
        <dbReference type="Proteomes" id="UP001186944"/>
    </source>
</evidence>
<organism evidence="10 11">
    <name type="scientific">Pinctada imbricata</name>
    <name type="common">Atlantic pearl-oyster</name>
    <name type="synonym">Pinctada martensii</name>
    <dbReference type="NCBI Taxonomy" id="66713"/>
    <lineage>
        <taxon>Eukaryota</taxon>
        <taxon>Metazoa</taxon>
        <taxon>Spiralia</taxon>
        <taxon>Lophotrochozoa</taxon>
        <taxon>Mollusca</taxon>
        <taxon>Bivalvia</taxon>
        <taxon>Autobranchia</taxon>
        <taxon>Pteriomorphia</taxon>
        <taxon>Pterioida</taxon>
        <taxon>Pterioidea</taxon>
        <taxon>Pteriidae</taxon>
        <taxon>Pinctada</taxon>
    </lineage>
</organism>
<feature type="domain" description="G-protein coupled receptors family 1 profile" evidence="9">
    <location>
        <begin position="33"/>
        <end position="111"/>
    </location>
</feature>
<dbReference type="PANTHER" id="PTHR24235:SF29">
    <property type="entry name" value="GH23382P"/>
    <property type="match status" value="1"/>
</dbReference>
<evidence type="ECO:0000256" key="6">
    <source>
        <dbReference type="ARBA" id="ARBA00023170"/>
    </source>
</evidence>
<dbReference type="Pfam" id="PF00001">
    <property type="entry name" value="7tm_1"/>
    <property type="match status" value="1"/>
</dbReference>
<dbReference type="CDD" id="cd00637">
    <property type="entry name" value="7tm_classA_rhodopsin-like"/>
    <property type="match status" value="1"/>
</dbReference>
<keyword evidence="6" id="KW-0675">Receptor</keyword>
<protein>
    <recommendedName>
        <fullName evidence="9">G-protein coupled receptors family 1 profile domain-containing protein</fullName>
    </recommendedName>
</protein>
<name>A0AA89BUN7_PINIB</name>
<keyword evidence="4" id="KW-0297">G-protein coupled receptor</keyword>
<dbReference type="InterPro" id="IPR017452">
    <property type="entry name" value="GPCR_Rhodpsn_7TM"/>
</dbReference>